<reference evidence="2 3" key="1">
    <citation type="submission" date="2022-05" db="EMBL/GenBank/DDBJ databases">
        <authorList>
            <consortium name="Genoscope - CEA"/>
            <person name="William W."/>
        </authorList>
    </citation>
    <scope>NUCLEOTIDE SEQUENCE [LARGE SCALE GENOMIC DNA]</scope>
</reference>
<evidence type="ECO:0000313" key="2">
    <source>
        <dbReference type="EMBL" id="CAH3017056.1"/>
    </source>
</evidence>
<gene>
    <name evidence="2" type="ORF">PEVE_00034734</name>
</gene>
<organism evidence="2 3">
    <name type="scientific">Porites evermanni</name>
    <dbReference type="NCBI Taxonomy" id="104178"/>
    <lineage>
        <taxon>Eukaryota</taxon>
        <taxon>Metazoa</taxon>
        <taxon>Cnidaria</taxon>
        <taxon>Anthozoa</taxon>
        <taxon>Hexacorallia</taxon>
        <taxon>Scleractinia</taxon>
        <taxon>Fungiina</taxon>
        <taxon>Poritidae</taxon>
        <taxon>Porites</taxon>
    </lineage>
</organism>
<evidence type="ECO:0000313" key="3">
    <source>
        <dbReference type="Proteomes" id="UP001159427"/>
    </source>
</evidence>
<name>A0ABN8LN22_9CNID</name>
<evidence type="ECO:0000256" key="1">
    <source>
        <dbReference type="SAM" id="MobiDB-lite"/>
    </source>
</evidence>
<proteinExistence type="predicted"/>
<dbReference type="EMBL" id="CALNXI010000053">
    <property type="protein sequence ID" value="CAH3017056.1"/>
    <property type="molecule type" value="Genomic_DNA"/>
</dbReference>
<keyword evidence="3" id="KW-1185">Reference proteome</keyword>
<dbReference type="Proteomes" id="UP001159427">
    <property type="component" value="Unassembled WGS sequence"/>
</dbReference>
<sequence>MQNSIAACYIQSLVTKIPWRRPKEHKSQALCYLVKSALNSILEEPPTTSGATSSDNEQEVDSDDLLSPRELCALIPSDVNAGLPHFFSQGIKVHPQRKRRSVGLASRIRYMPKS</sequence>
<comment type="caution">
    <text evidence="2">The sequence shown here is derived from an EMBL/GenBank/DDBJ whole genome shotgun (WGS) entry which is preliminary data.</text>
</comment>
<feature type="compositionally biased region" description="Polar residues" evidence="1">
    <location>
        <begin position="46"/>
        <end position="55"/>
    </location>
</feature>
<feature type="non-terminal residue" evidence="2">
    <location>
        <position position="114"/>
    </location>
</feature>
<protein>
    <submittedName>
        <fullName evidence="2">Uncharacterized protein</fullName>
    </submittedName>
</protein>
<accession>A0ABN8LN22</accession>
<feature type="region of interest" description="Disordered" evidence="1">
    <location>
        <begin position="44"/>
        <end position="64"/>
    </location>
</feature>